<accession>A0AA45HJ12</accession>
<protein>
    <submittedName>
        <fullName evidence="1">Uncharacterized protein</fullName>
    </submittedName>
</protein>
<comment type="caution">
    <text evidence="1">The sequence shown here is derived from an EMBL/GenBank/DDBJ whole genome shotgun (WGS) entry which is preliminary data.</text>
</comment>
<reference evidence="1 2" key="1">
    <citation type="submission" date="2018-05" db="EMBL/GenBank/DDBJ databases">
        <title>Genomic Encyclopedia of Type Strains, Phase IV (KMG-IV): sequencing the most valuable type-strain genomes for metagenomic binning, comparative biology and taxonomic classification.</title>
        <authorList>
            <person name="Goeker M."/>
        </authorList>
    </citation>
    <scope>NUCLEOTIDE SEQUENCE [LARGE SCALE GENOMIC DNA]</scope>
    <source>
        <strain evidence="1 2">DSM 24906</strain>
    </source>
</reference>
<proteinExistence type="predicted"/>
<dbReference type="Proteomes" id="UP000245921">
    <property type="component" value="Unassembled WGS sequence"/>
</dbReference>
<dbReference type="EMBL" id="QGGI01000004">
    <property type="protein sequence ID" value="PWJ95603.1"/>
    <property type="molecule type" value="Genomic_DNA"/>
</dbReference>
<dbReference type="RefSeq" id="WP_109604145.1">
    <property type="nucleotide sequence ID" value="NZ_JAMHJO010000009.1"/>
</dbReference>
<organism evidence="1 2">
    <name type="scientific">Oceanotoga teriensis</name>
    <dbReference type="NCBI Taxonomy" id="515440"/>
    <lineage>
        <taxon>Bacteria</taxon>
        <taxon>Thermotogati</taxon>
        <taxon>Thermotogota</taxon>
        <taxon>Thermotogae</taxon>
        <taxon>Petrotogales</taxon>
        <taxon>Petrotogaceae</taxon>
        <taxon>Oceanotoga</taxon>
    </lineage>
</organism>
<evidence type="ECO:0000313" key="2">
    <source>
        <dbReference type="Proteomes" id="UP000245921"/>
    </source>
</evidence>
<keyword evidence="2" id="KW-1185">Reference proteome</keyword>
<name>A0AA45HJ12_9BACT</name>
<evidence type="ECO:0000313" key="1">
    <source>
        <dbReference type="EMBL" id="PWJ95603.1"/>
    </source>
</evidence>
<sequence>MELLKEINDCILGYQKDVHNPDISVIDIIKKYFYIEINDYELKDFIKWFSSDRFRGNPKIKNVNISNIKIKEKGLFSPNFIDLEAEAYLSYELFKESCGWIKVKGKTNIIKIKNKWYYSSIYKNKCESISYPVNYGFFGREFD</sequence>
<dbReference type="AlphaFoldDB" id="A0AA45HJ12"/>
<gene>
    <name evidence="1" type="ORF">C7380_10417</name>
</gene>